<dbReference type="RefSeq" id="WP_169602918.1">
    <property type="nucleotide sequence ID" value="NZ_CP046565.1"/>
</dbReference>
<reference evidence="9" key="1">
    <citation type="submission" date="2019-12" db="EMBL/GenBank/DDBJ databases">
        <authorList>
            <person name="Awala S.I."/>
            <person name="Rhee S.K."/>
        </authorList>
    </citation>
    <scope>NUCLEOTIDE SEQUENCE [LARGE SCALE GENOMIC DNA]</scope>
    <source>
        <strain evidence="9">IM1</strain>
    </source>
</reference>
<feature type="compositionally biased region" description="Pro residues" evidence="5">
    <location>
        <begin position="120"/>
        <end position="162"/>
    </location>
</feature>
<feature type="region of interest" description="Disordered" evidence="5">
    <location>
        <begin position="113"/>
        <end position="179"/>
    </location>
</feature>
<dbReference type="Proteomes" id="UP000503004">
    <property type="component" value="Chromosome"/>
</dbReference>
<keyword evidence="9" id="KW-1185">Reference proteome</keyword>
<dbReference type="AlphaFoldDB" id="A0A858Q745"/>
<evidence type="ECO:0000256" key="6">
    <source>
        <dbReference type="SAM" id="SignalP"/>
    </source>
</evidence>
<gene>
    <name evidence="8" type="ORF">GNH96_06395</name>
</gene>
<evidence type="ECO:0000256" key="5">
    <source>
        <dbReference type="SAM" id="MobiDB-lite"/>
    </source>
</evidence>
<feature type="chain" id="PRO_5032649243" evidence="6">
    <location>
        <begin position="39"/>
        <end position="395"/>
    </location>
</feature>
<keyword evidence="1 4" id="KW-0349">Heme</keyword>
<dbReference type="SUPFAM" id="SSF46626">
    <property type="entry name" value="Cytochrome c"/>
    <property type="match status" value="1"/>
</dbReference>
<feature type="region of interest" description="Disordered" evidence="5">
    <location>
        <begin position="253"/>
        <end position="279"/>
    </location>
</feature>
<feature type="domain" description="Cytochrome c" evidence="7">
    <location>
        <begin position="28"/>
        <end position="110"/>
    </location>
</feature>
<sequence length="395" mass="40508">MKETLARSGGKPAGIRNKALSLAVVMAAAGTVSTDAFAAATYSGSCQGCHGAYDANTGRTAGGYGPALSGAKKNASATKKAIANVAAMNSLSNLTNADLNAIAREIGGAADLPVATATPTPTPAPTATPAPTPKPTPAPTTTPAPTPKPTPAPTTTPAPTPAPCADESEPELDTIPSPWDANVGKELKFTVSALDCDDDSLVIKAKGLPKGASMTQGFDVNTRKQVATITWTPGPDAEGKIYHVTFTAVESEVRAQKRREGESKQDDQGHSSASRSTDIRVWPANTTPEAGAVEAVVIQQAQWQSSKKTGKLAVNGSIKFSKLVTATERAALLANPVIIRTDSTQEIIGQATANSSGKWSANLPLASTAVPCVVDAEFVSDTASRPVKRAPSQCK</sequence>
<evidence type="ECO:0000313" key="9">
    <source>
        <dbReference type="Proteomes" id="UP000503004"/>
    </source>
</evidence>
<keyword evidence="2 4" id="KW-0479">Metal-binding</keyword>
<dbReference type="EMBL" id="CP046565">
    <property type="protein sequence ID" value="QJD29633.1"/>
    <property type="molecule type" value="Genomic_DNA"/>
</dbReference>
<feature type="signal peptide" evidence="6">
    <location>
        <begin position="1"/>
        <end position="38"/>
    </location>
</feature>
<accession>A0A858Q745</accession>
<evidence type="ECO:0000259" key="7">
    <source>
        <dbReference type="PROSITE" id="PS51007"/>
    </source>
</evidence>
<evidence type="ECO:0000256" key="4">
    <source>
        <dbReference type="PROSITE-ProRule" id="PRU00433"/>
    </source>
</evidence>
<dbReference type="InterPro" id="IPR036909">
    <property type="entry name" value="Cyt_c-like_dom_sf"/>
</dbReference>
<keyword evidence="6" id="KW-0732">Signal</keyword>
<feature type="compositionally biased region" description="Basic and acidic residues" evidence="5">
    <location>
        <begin position="253"/>
        <end position="269"/>
    </location>
</feature>
<dbReference type="GO" id="GO:0009055">
    <property type="term" value="F:electron transfer activity"/>
    <property type="evidence" value="ECO:0007669"/>
    <property type="project" value="InterPro"/>
</dbReference>
<evidence type="ECO:0000256" key="3">
    <source>
        <dbReference type="ARBA" id="ARBA00023004"/>
    </source>
</evidence>
<dbReference type="GO" id="GO:0020037">
    <property type="term" value="F:heme binding"/>
    <property type="evidence" value="ECO:0007669"/>
    <property type="project" value="InterPro"/>
</dbReference>
<dbReference type="InterPro" id="IPR009056">
    <property type="entry name" value="Cyt_c-like_dom"/>
</dbReference>
<dbReference type="GO" id="GO:0046872">
    <property type="term" value="F:metal ion binding"/>
    <property type="evidence" value="ECO:0007669"/>
    <property type="project" value="UniProtKB-KW"/>
</dbReference>
<dbReference type="PROSITE" id="PS51007">
    <property type="entry name" value="CYTC"/>
    <property type="match status" value="1"/>
</dbReference>
<protein>
    <submittedName>
        <fullName evidence="8">Cytochrome c</fullName>
    </submittedName>
</protein>
<proteinExistence type="predicted"/>
<keyword evidence="3 4" id="KW-0408">Iron</keyword>
<evidence type="ECO:0000313" key="8">
    <source>
        <dbReference type="EMBL" id="QJD29633.1"/>
    </source>
</evidence>
<organism evidence="8 9">
    <name type="scientific">Methylococcus geothermalis</name>
    <dbReference type="NCBI Taxonomy" id="2681310"/>
    <lineage>
        <taxon>Bacteria</taxon>
        <taxon>Pseudomonadati</taxon>
        <taxon>Pseudomonadota</taxon>
        <taxon>Gammaproteobacteria</taxon>
        <taxon>Methylococcales</taxon>
        <taxon>Methylococcaceae</taxon>
        <taxon>Methylococcus</taxon>
    </lineage>
</organism>
<name>A0A858Q745_9GAMM</name>
<evidence type="ECO:0000256" key="1">
    <source>
        <dbReference type="ARBA" id="ARBA00022617"/>
    </source>
</evidence>
<evidence type="ECO:0000256" key="2">
    <source>
        <dbReference type="ARBA" id="ARBA00022723"/>
    </source>
</evidence>
<dbReference type="KEGG" id="metu:GNH96_06395"/>